<dbReference type="PRINTS" id="PR00419">
    <property type="entry name" value="ADXRDTASE"/>
</dbReference>
<evidence type="ECO:0000259" key="1">
    <source>
        <dbReference type="SMART" id="SM00928"/>
    </source>
</evidence>
<dbReference type="InterPro" id="IPR028261">
    <property type="entry name" value="DPD_II"/>
</dbReference>
<sequence length="642" mass="71516">MQFSLPYSIATKEFPNNLQNEKIKSFIGWDGVVVFDEDTDILDMLKNYAYQYQCYSEACGRCTPGKYGGRVLYDLLHKIQNDPENLLENIDQLERTAHLMQNASKCEIGKTTPKPILQMLQTRREIFLNPKKIANNQKYISKITAPCTDACPSHVNIPAYIEGVRDMLFADSLSATRSSMPLAQVCGRVCPHPCENACRRSILDEPISIMELKRIGADYEFDMHLSYQHSKTPAQSPSTQKKVAVIGAGPGGLSSAYYLAIEGIGVDVYEALPVLGGEVAVGVPNYRMPISHYNHDIDMLKDLGVRFHTSSAMDETSMLELEKSHQAIVLATGARISKKLGFPGEDSSLDGYLPAIKFMDEVNLAQKFNLCEFPDITGKNIICVGGGFTSMDVVRSAIRLGAKSVTMLYRRDEATIIRNTSKEEYHESVEEGVKFEFLSAVVDIVSKDGKIIAVDIGQFELKKTPDSPKGELVKIDKPPLRLECDILIPAVSQVPDFSYLPKEWGIEITKWGTLQTQEGTFSTNRKGVFGCGDCVSGPLTIVNAVGQGRRVASVIKRYLENGEISLNDEEKMEDYLHQIGVFNKNEMVKGWNEGLKRSESKKVSPSERKNSFVEVNFGLSNQEAFSEAQRCMRCYYIAMAVL</sequence>
<dbReference type="Proteomes" id="UP001240777">
    <property type="component" value="Unassembled WGS sequence"/>
</dbReference>
<dbReference type="InterPro" id="IPR023753">
    <property type="entry name" value="FAD/NAD-binding_dom"/>
</dbReference>
<evidence type="ECO:0000313" key="5">
    <source>
        <dbReference type="Proteomes" id="UP001240777"/>
    </source>
</evidence>
<dbReference type="Proteomes" id="UP001177258">
    <property type="component" value="Unassembled WGS sequence"/>
</dbReference>
<evidence type="ECO:0000313" key="4">
    <source>
        <dbReference type="Proteomes" id="UP001177258"/>
    </source>
</evidence>
<gene>
    <name evidence="2" type="ORF">Q5I04_07270</name>
    <name evidence="3" type="ORF">Q5I06_07445</name>
</gene>
<dbReference type="RefSeq" id="WP_305517548.1">
    <property type="nucleotide sequence ID" value="NZ_JAUPEV010000012.1"/>
</dbReference>
<dbReference type="Pfam" id="PF10589">
    <property type="entry name" value="NADH_4Fe-4S"/>
    <property type="match status" value="1"/>
</dbReference>
<dbReference type="InterPro" id="IPR036188">
    <property type="entry name" value="FAD/NAD-bd_sf"/>
</dbReference>
<dbReference type="Gene3D" id="3.40.50.720">
    <property type="entry name" value="NAD(P)-binding Rossmann-like Domain"/>
    <property type="match status" value="1"/>
</dbReference>
<dbReference type="Pfam" id="PF07992">
    <property type="entry name" value="Pyr_redox_2"/>
    <property type="match status" value="1"/>
</dbReference>
<dbReference type="PANTHER" id="PTHR42783:SF3">
    <property type="entry name" value="GLUTAMATE SYNTHASE [NADPH] SMALL CHAIN-RELATED"/>
    <property type="match status" value="1"/>
</dbReference>
<dbReference type="SMART" id="SM00928">
    <property type="entry name" value="NADH_4Fe-4S"/>
    <property type="match status" value="1"/>
</dbReference>
<comment type="caution">
    <text evidence="3">The sequence shown here is derived from an EMBL/GenBank/DDBJ whole genome shotgun (WGS) entry which is preliminary data.</text>
</comment>
<dbReference type="InterPro" id="IPR037207">
    <property type="entry name" value="Nuop51_4Fe4S-bd_sf"/>
</dbReference>
<organism evidence="3 4">
    <name type="scientific">Helicobacter cappadocius</name>
    <dbReference type="NCBI Taxonomy" id="3063998"/>
    <lineage>
        <taxon>Bacteria</taxon>
        <taxon>Pseudomonadati</taxon>
        <taxon>Campylobacterota</taxon>
        <taxon>Epsilonproteobacteria</taxon>
        <taxon>Campylobacterales</taxon>
        <taxon>Helicobacteraceae</taxon>
        <taxon>Helicobacter</taxon>
    </lineage>
</organism>
<feature type="domain" description="NADH-ubiquinone oxidoreductase 51kDa subunit iron-sulphur binding" evidence="1">
    <location>
        <begin position="42"/>
        <end position="90"/>
    </location>
</feature>
<dbReference type="SUPFAM" id="SSF140490">
    <property type="entry name" value="Nqo1C-terminal domain-like"/>
    <property type="match status" value="1"/>
</dbReference>
<accession>A0AA90PLY9</accession>
<dbReference type="Gene3D" id="3.50.50.60">
    <property type="entry name" value="FAD/NAD(P)-binding domain"/>
    <property type="match status" value="2"/>
</dbReference>
<proteinExistence type="predicted"/>
<evidence type="ECO:0000313" key="3">
    <source>
        <dbReference type="EMBL" id="MDP2539604.1"/>
    </source>
</evidence>
<evidence type="ECO:0000313" key="2">
    <source>
        <dbReference type="EMBL" id="MDO7253708.1"/>
    </source>
</evidence>
<dbReference type="Pfam" id="PF14691">
    <property type="entry name" value="Fer4_20"/>
    <property type="match status" value="1"/>
</dbReference>
<name>A0AA90PLY9_9HELI</name>
<reference evidence="3 5" key="1">
    <citation type="submission" date="2023-07" db="EMBL/GenBank/DDBJ databases">
        <title>Unpublished Manusciprt.</title>
        <authorList>
            <person name="Aydin F."/>
            <person name="Tarhane S."/>
            <person name="Saticioglu I.B."/>
            <person name="Karakaya E."/>
            <person name="Abay S."/>
            <person name="Guran O."/>
            <person name="Bozkurt E."/>
            <person name="Uzum N."/>
            <person name="Olgun K."/>
            <person name="Jablonski D."/>
        </authorList>
    </citation>
    <scope>NUCLEOTIDE SEQUENCE</scope>
    <source>
        <strain evidence="5">faydin-H75</strain>
        <strain evidence="3">Faydin-H76</strain>
    </source>
</reference>
<protein>
    <submittedName>
        <fullName evidence="3">FAD-dependent oxidoreductase</fullName>
    </submittedName>
</protein>
<dbReference type="EMBL" id="JAUYZK010000012">
    <property type="protein sequence ID" value="MDP2539604.1"/>
    <property type="molecule type" value="Genomic_DNA"/>
</dbReference>
<keyword evidence="5" id="KW-1185">Reference proteome</keyword>
<dbReference type="EMBL" id="JAUPEV010000012">
    <property type="protein sequence ID" value="MDO7253708.1"/>
    <property type="molecule type" value="Genomic_DNA"/>
</dbReference>
<dbReference type="GO" id="GO:0051539">
    <property type="term" value="F:4 iron, 4 sulfur cluster binding"/>
    <property type="evidence" value="ECO:0007669"/>
    <property type="project" value="InterPro"/>
</dbReference>
<reference evidence="2 4" key="3">
    <citation type="journal article" date="2024" name="Syst. Appl. Microbiol.">
        <title>Helicobacter cappadocius sp. nov., from lizards: The first psychrotrophic Helicobacter species.</title>
        <authorList>
            <person name="Aydin F."/>
            <person name="Tarhane S."/>
            <person name="Karakaya E."/>
            <person name="Abay S."/>
            <person name="Kayman T."/>
            <person name="Guran O."/>
            <person name="Bozkurt E."/>
            <person name="Uzum N."/>
            <person name="Avci A."/>
            <person name="Olgun K."/>
            <person name="Jablonski D."/>
            <person name="Guran C."/>
            <person name="Burcin Saticioglu I."/>
        </authorList>
    </citation>
    <scope>NUCLEOTIDE SEQUENCE [LARGE SCALE GENOMIC DNA]</scope>
    <source>
        <strain evidence="2">Faydin-H75</strain>
        <strain evidence="4">faydin-H76</strain>
    </source>
</reference>
<dbReference type="InterPro" id="IPR009051">
    <property type="entry name" value="Helical_ferredxn"/>
</dbReference>
<dbReference type="PANTHER" id="PTHR42783">
    <property type="entry name" value="GLUTAMATE SYNTHASE [NADPH] SMALL CHAIN"/>
    <property type="match status" value="1"/>
</dbReference>
<dbReference type="SUPFAM" id="SSF51971">
    <property type="entry name" value="Nucleotide-binding domain"/>
    <property type="match status" value="1"/>
</dbReference>
<reference evidence="2" key="2">
    <citation type="submission" date="2023-07" db="EMBL/GenBank/DDBJ databases">
        <authorList>
            <person name="Aydin F."/>
            <person name="Tarhane S."/>
            <person name="Saticioglu I.B."/>
            <person name="Karakaya E."/>
            <person name="Abay S."/>
            <person name="Guran O."/>
            <person name="Bozkurt E."/>
            <person name="Uzum N."/>
            <person name="Olgun K."/>
            <person name="Jablonski D."/>
        </authorList>
    </citation>
    <scope>NUCLEOTIDE SEQUENCE</scope>
    <source>
        <strain evidence="2">Faydin-H75</strain>
    </source>
</reference>
<dbReference type="Gene3D" id="1.10.1060.10">
    <property type="entry name" value="Alpha-helical ferredoxin"/>
    <property type="match status" value="1"/>
</dbReference>
<dbReference type="AlphaFoldDB" id="A0AA90PLY9"/>
<dbReference type="SUPFAM" id="SSF46548">
    <property type="entry name" value="alpha-helical ferredoxin"/>
    <property type="match status" value="2"/>
</dbReference>
<dbReference type="InterPro" id="IPR019575">
    <property type="entry name" value="Nuop51_4Fe4S-bd"/>
</dbReference>
<dbReference type="GO" id="GO:0016491">
    <property type="term" value="F:oxidoreductase activity"/>
    <property type="evidence" value="ECO:0007669"/>
    <property type="project" value="InterPro"/>
</dbReference>